<dbReference type="Proteomes" id="UP000475214">
    <property type="component" value="Unassembled WGS sequence"/>
</dbReference>
<accession>A0A6L9SDE7</accession>
<name>A0A6L9SDE7_9ACTN</name>
<protein>
    <submittedName>
        <fullName evidence="1">Type IV toxin-antitoxin system AbiEi family antitoxin domain-containing protein</fullName>
    </submittedName>
</protein>
<proteinExistence type="predicted"/>
<evidence type="ECO:0000313" key="1">
    <source>
        <dbReference type="EMBL" id="NEE03286.1"/>
    </source>
</evidence>
<keyword evidence="2" id="KW-1185">Reference proteome</keyword>
<organism evidence="1 2">
    <name type="scientific">Phytoactinopolyspora halotolerans</name>
    <dbReference type="NCBI Taxonomy" id="1981512"/>
    <lineage>
        <taxon>Bacteria</taxon>
        <taxon>Bacillati</taxon>
        <taxon>Actinomycetota</taxon>
        <taxon>Actinomycetes</taxon>
        <taxon>Jiangellales</taxon>
        <taxon>Jiangellaceae</taxon>
        <taxon>Phytoactinopolyspora</taxon>
    </lineage>
</organism>
<dbReference type="AlphaFoldDB" id="A0A6L9SDE7"/>
<gene>
    <name evidence="1" type="ORF">G1H10_24260</name>
</gene>
<evidence type="ECO:0000313" key="2">
    <source>
        <dbReference type="Proteomes" id="UP000475214"/>
    </source>
</evidence>
<dbReference type="RefSeq" id="WP_163742841.1">
    <property type="nucleotide sequence ID" value="NZ_JAAGOA010000021.1"/>
</dbReference>
<dbReference type="EMBL" id="JAAGOA010000021">
    <property type="protein sequence ID" value="NEE03286.1"/>
    <property type="molecule type" value="Genomic_DNA"/>
</dbReference>
<reference evidence="1 2" key="1">
    <citation type="submission" date="2020-02" db="EMBL/GenBank/DDBJ databases">
        <authorList>
            <person name="Li X.-J."/>
            <person name="Han X.-M."/>
        </authorList>
    </citation>
    <scope>NUCLEOTIDE SEQUENCE [LARGE SCALE GENOMIC DNA]</scope>
    <source>
        <strain evidence="1 2">CCTCC AB 2017055</strain>
    </source>
</reference>
<sequence>MPPTLLRMPPDVAELLRRDGGVIVATRAQAAGIGRSRVGRLVDAGLLTRIGAGQYVSTERYTAADAKERHRLEARAFGLSRGPDVHLTGWSGAVLWELPVIGRPPDLPEAVRPRHSGRSKDVRIANLPAWHMTALNNVAVMSPAWVVADLARTRPISHALVTADAVARMRIDLQDPIGHMRGWLRVERARWIARYADPLAESPIETLGRFTVIEFGLPMPVLNAWVGDGKPEFRVDGLWPFHWAAYEADGALKYDNRPDASAIVAKQSEREWRLRQMGLDLVRYQWRLAFNGRAELAERFRKLLKDGPAPQKPIRWWKHVPGRGPMEPTAADWPSPAPTSVILPAGWDV</sequence>
<comment type="caution">
    <text evidence="1">The sequence shown here is derived from an EMBL/GenBank/DDBJ whole genome shotgun (WGS) entry which is preliminary data.</text>
</comment>